<keyword evidence="10" id="KW-1133">Transmembrane helix</keyword>
<dbReference type="PROSITE" id="PS50109">
    <property type="entry name" value="HIS_KIN"/>
    <property type="match status" value="1"/>
</dbReference>
<name>A0A7K1SA69_9BACT</name>
<dbReference type="PANTHER" id="PTHR24421:SF10">
    <property type="entry name" value="NITRATE_NITRITE SENSOR PROTEIN NARQ"/>
    <property type="match status" value="1"/>
</dbReference>
<dbReference type="InterPro" id="IPR036890">
    <property type="entry name" value="HATPase_C_sf"/>
</dbReference>
<keyword evidence="4" id="KW-0808">Transferase</keyword>
<dbReference type="EC" id="2.7.13.3" evidence="2"/>
<dbReference type="AlphaFoldDB" id="A0A7K1SA69"/>
<dbReference type="InterPro" id="IPR019734">
    <property type="entry name" value="TPR_rpt"/>
</dbReference>
<dbReference type="EMBL" id="WPIN01000004">
    <property type="protein sequence ID" value="MVM30699.1"/>
    <property type="molecule type" value="Genomic_DNA"/>
</dbReference>
<evidence type="ECO:0000256" key="10">
    <source>
        <dbReference type="SAM" id="Phobius"/>
    </source>
</evidence>
<feature type="repeat" description="TPR" evidence="9">
    <location>
        <begin position="131"/>
        <end position="164"/>
    </location>
</feature>
<dbReference type="RefSeq" id="WP_157584948.1">
    <property type="nucleotide sequence ID" value="NZ_WPIN01000004.1"/>
</dbReference>
<dbReference type="SUPFAM" id="SSF55874">
    <property type="entry name" value="ATPase domain of HSP90 chaperone/DNA topoisomerase II/histidine kinase"/>
    <property type="match status" value="1"/>
</dbReference>
<feature type="repeat" description="TPR" evidence="9">
    <location>
        <begin position="211"/>
        <end position="244"/>
    </location>
</feature>
<dbReference type="Pfam" id="PF02518">
    <property type="entry name" value="HATPase_c"/>
    <property type="match status" value="1"/>
</dbReference>
<keyword evidence="8" id="KW-0902">Two-component regulatory system</keyword>
<dbReference type="Gene3D" id="1.20.5.1930">
    <property type="match status" value="1"/>
</dbReference>
<dbReference type="InterPro" id="IPR011990">
    <property type="entry name" value="TPR-like_helical_dom_sf"/>
</dbReference>
<evidence type="ECO:0000256" key="3">
    <source>
        <dbReference type="ARBA" id="ARBA00022553"/>
    </source>
</evidence>
<reference evidence="12 13" key="1">
    <citation type="submission" date="2019-12" db="EMBL/GenBank/DDBJ databases">
        <title>Spirosoma sp. HMF4905 genome sequencing and assembly.</title>
        <authorList>
            <person name="Kang H."/>
            <person name="Cha I."/>
            <person name="Kim H."/>
            <person name="Joh K."/>
        </authorList>
    </citation>
    <scope>NUCLEOTIDE SEQUENCE [LARGE SCALE GENOMIC DNA]</scope>
    <source>
        <strain evidence="12 13">HMF4905</strain>
    </source>
</reference>
<feature type="domain" description="Histidine kinase" evidence="11">
    <location>
        <begin position="449"/>
        <end position="644"/>
    </location>
</feature>
<keyword evidence="10" id="KW-0472">Membrane</keyword>
<comment type="caution">
    <text evidence="12">The sequence shown here is derived from an EMBL/GenBank/DDBJ whole genome shotgun (WGS) entry which is preliminary data.</text>
</comment>
<keyword evidence="13" id="KW-1185">Reference proteome</keyword>
<dbReference type="SMART" id="SM00028">
    <property type="entry name" value="TPR"/>
    <property type="match status" value="5"/>
</dbReference>
<dbReference type="Proteomes" id="UP000436006">
    <property type="component" value="Unassembled WGS sequence"/>
</dbReference>
<protein>
    <recommendedName>
        <fullName evidence="2">histidine kinase</fullName>
        <ecNumber evidence="2">2.7.13.3</ecNumber>
    </recommendedName>
</protein>
<keyword evidence="10" id="KW-0812">Transmembrane</keyword>
<dbReference type="PROSITE" id="PS50005">
    <property type="entry name" value="TPR"/>
    <property type="match status" value="3"/>
</dbReference>
<keyword evidence="6" id="KW-0418">Kinase</keyword>
<dbReference type="InterPro" id="IPR011712">
    <property type="entry name" value="Sig_transdc_His_kin_sub3_dim/P"/>
</dbReference>
<evidence type="ECO:0000256" key="8">
    <source>
        <dbReference type="ARBA" id="ARBA00023012"/>
    </source>
</evidence>
<evidence type="ECO:0000313" key="12">
    <source>
        <dbReference type="EMBL" id="MVM30699.1"/>
    </source>
</evidence>
<keyword evidence="7" id="KW-0067">ATP-binding</keyword>
<accession>A0A7K1SA69</accession>
<dbReference type="Gene3D" id="1.25.40.10">
    <property type="entry name" value="Tetratricopeptide repeat domain"/>
    <property type="match status" value="2"/>
</dbReference>
<dbReference type="Gene3D" id="3.30.565.10">
    <property type="entry name" value="Histidine kinase-like ATPase, C-terminal domain"/>
    <property type="match status" value="1"/>
</dbReference>
<evidence type="ECO:0000256" key="9">
    <source>
        <dbReference type="PROSITE-ProRule" id="PRU00339"/>
    </source>
</evidence>
<dbReference type="PANTHER" id="PTHR24421">
    <property type="entry name" value="NITRATE/NITRITE SENSOR PROTEIN NARX-RELATED"/>
    <property type="match status" value="1"/>
</dbReference>
<dbReference type="SUPFAM" id="SSF48452">
    <property type="entry name" value="TPR-like"/>
    <property type="match status" value="2"/>
</dbReference>
<dbReference type="InterPro" id="IPR050482">
    <property type="entry name" value="Sensor_HK_TwoCompSys"/>
</dbReference>
<dbReference type="Pfam" id="PF13424">
    <property type="entry name" value="TPR_12"/>
    <property type="match status" value="2"/>
</dbReference>
<dbReference type="GO" id="GO:0016020">
    <property type="term" value="C:membrane"/>
    <property type="evidence" value="ECO:0007669"/>
    <property type="project" value="InterPro"/>
</dbReference>
<sequence length="644" mass="72548">MSLSCLRFITLGLALVCLKLTVAKSQSVQKADSLAQQLKKMKSRDTAYALTLGNYAYELVYGSDNPQQADSIARQAERLSRQLNFGPGIYKATVAQAGAQFQLNKPEEAVLRLRQLLVDIDRYKMPVEDKYKTLSNLGVTYRALGRTKEALEVVMQAVQLETRYAIRPRSENVRRTLGFLFRASGQTNKAISYLLEGIAISRENNDLNSQATLEVDLAKLYNDLGQYQQAIDAYTKGLAHSRQGGYTSTQADALNGLAYTYNHANQPQKALPFARQGLQLAKRLDFKRIIANSHYALGIIYQSLKQYSDAETEFQQASAIAQETDDLDNKQLYVTSLAELAALRHDYRTAYTYQLQQQQLKDSLMSNEQKERTDELVSRYESEKKEAQIKLFGQQAQLRDKELAVKQWQTSALLIGGLLIVLLGIAISTWLLNRARIRRLQEAQQLRKQIAHDLHDEVGSTLSSISMLSGHTDTLLSQNQPETAQKMVQKIYSDARQILESIDEIIWTINPGNDSLQRIAQRLRDYAQPLMESKEIHFSFQTDPNVEDVPVSMEVRRNLYLIGKEAINNLVKHSQATHATVRFQRRDSQLQVLIEDNGQGFEQGQVGQRTGQASMQQRAEAMGGSLEVKSTPGHGTRLQLVVSP</sequence>
<organism evidence="12 13">
    <name type="scientific">Spirosoma arboris</name>
    <dbReference type="NCBI Taxonomy" id="2682092"/>
    <lineage>
        <taxon>Bacteria</taxon>
        <taxon>Pseudomonadati</taxon>
        <taxon>Bacteroidota</taxon>
        <taxon>Cytophagia</taxon>
        <taxon>Cytophagales</taxon>
        <taxon>Cytophagaceae</taxon>
        <taxon>Spirosoma</taxon>
    </lineage>
</organism>
<dbReference type="Pfam" id="PF07730">
    <property type="entry name" value="HisKA_3"/>
    <property type="match status" value="1"/>
</dbReference>
<gene>
    <name evidence="12" type="ORF">GO755_11710</name>
</gene>
<keyword evidence="5" id="KW-0547">Nucleotide-binding</keyword>
<dbReference type="InterPro" id="IPR003594">
    <property type="entry name" value="HATPase_dom"/>
</dbReference>
<dbReference type="GO" id="GO:0005524">
    <property type="term" value="F:ATP binding"/>
    <property type="evidence" value="ECO:0007669"/>
    <property type="project" value="UniProtKB-KW"/>
</dbReference>
<evidence type="ECO:0000256" key="6">
    <source>
        <dbReference type="ARBA" id="ARBA00022777"/>
    </source>
</evidence>
<dbReference type="InterPro" id="IPR005467">
    <property type="entry name" value="His_kinase_dom"/>
</dbReference>
<evidence type="ECO:0000256" key="5">
    <source>
        <dbReference type="ARBA" id="ARBA00022741"/>
    </source>
</evidence>
<dbReference type="GO" id="GO:0046983">
    <property type="term" value="F:protein dimerization activity"/>
    <property type="evidence" value="ECO:0007669"/>
    <property type="project" value="InterPro"/>
</dbReference>
<dbReference type="Pfam" id="PF13181">
    <property type="entry name" value="TPR_8"/>
    <property type="match status" value="1"/>
</dbReference>
<dbReference type="CDD" id="cd16917">
    <property type="entry name" value="HATPase_UhpB-NarQ-NarX-like"/>
    <property type="match status" value="1"/>
</dbReference>
<evidence type="ECO:0000256" key="4">
    <source>
        <dbReference type="ARBA" id="ARBA00022679"/>
    </source>
</evidence>
<keyword evidence="3" id="KW-0597">Phosphoprotein</keyword>
<feature type="repeat" description="TPR" evidence="9">
    <location>
        <begin position="291"/>
        <end position="324"/>
    </location>
</feature>
<evidence type="ECO:0000256" key="1">
    <source>
        <dbReference type="ARBA" id="ARBA00000085"/>
    </source>
</evidence>
<evidence type="ECO:0000256" key="7">
    <source>
        <dbReference type="ARBA" id="ARBA00022840"/>
    </source>
</evidence>
<evidence type="ECO:0000313" key="13">
    <source>
        <dbReference type="Proteomes" id="UP000436006"/>
    </source>
</evidence>
<comment type="catalytic activity">
    <reaction evidence="1">
        <text>ATP + protein L-histidine = ADP + protein N-phospho-L-histidine.</text>
        <dbReference type="EC" id="2.7.13.3"/>
    </reaction>
</comment>
<dbReference type="GO" id="GO:0000155">
    <property type="term" value="F:phosphorelay sensor kinase activity"/>
    <property type="evidence" value="ECO:0007669"/>
    <property type="project" value="InterPro"/>
</dbReference>
<feature type="transmembrane region" description="Helical" evidence="10">
    <location>
        <begin position="412"/>
        <end position="432"/>
    </location>
</feature>
<evidence type="ECO:0000256" key="2">
    <source>
        <dbReference type="ARBA" id="ARBA00012438"/>
    </source>
</evidence>
<proteinExistence type="predicted"/>
<keyword evidence="9" id="KW-0802">TPR repeat</keyword>
<evidence type="ECO:0000259" key="11">
    <source>
        <dbReference type="PROSITE" id="PS50109"/>
    </source>
</evidence>